<dbReference type="InterPro" id="IPR001810">
    <property type="entry name" value="F-box_dom"/>
</dbReference>
<feature type="domain" description="F-box" evidence="1">
    <location>
        <begin position="7"/>
        <end position="54"/>
    </location>
</feature>
<keyword evidence="3" id="KW-1185">Reference proteome</keyword>
<dbReference type="OrthoDB" id="5881025at2759"/>
<sequence length="329" mass="38549">MYSKLSTFPLLRLPKDVNTKVISNMDIIEFIDLSILSKRAKDLVRSSNRKCTDFSVALGQECEGLIEFPTHQSDFDFYSTNDEEDNFLKFDGLRIDGHQWRTKIVQNFTMKSWLNHLLCIFHCNQICLRIANSTADIELIRALLNWIKLDCLILEEGIGREYAEKILQHLPYTNVFINHVRIGHKEFSKINIQHMWSFHLEENQDVSLNDLLLNNSKILEIRKASLTPRALNRFLKLWTNNQTNPNLQWIIITSLVNIDLYDSKRVKNEVMDGIPHQIVTIQELKQSHALYNEFRDVPRTDGLMIHRKDGTKAAVHLNGFNWFQMIRLN</sequence>
<dbReference type="Pfam" id="PF00646">
    <property type="entry name" value="F-box"/>
    <property type="match status" value="1"/>
</dbReference>
<dbReference type="PANTHER" id="PTHR22899:SF0">
    <property type="entry name" value="F-BOX ASSOCIATED DOMAIN-CONTAINING PROTEIN-RELATED"/>
    <property type="match status" value="1"/>
</dbReference>
<dbReference type="EMBL" id="GL379788">
    <property type="protein sequence ID" value="EGT40422.1"/>
    <property type="molecule type" value="Genomic_DNA"/>
</dbReference>
<dbReference type="AlphaFoldDB" id="G0MAP6"/>
<dbReference type="Pfam" id="PF07735">
    <property type="entry name" value="FBA_2"/>
    <property type="match status" value="1"/>
</dbReference>
<accession>G0MAP6</accession>
<evidence type="ECO:0000313" key="3">
    <source>
        <dbReference type="Proteomes" id="UP000008068"/>
    </source>
</evidence>
<dbReference type="OMA" id="WLEHISH"/>
<dbReference type="HOGENOM" id="CLU_028840_1_3_1"/>
<name>G0MAP6_CAEBE</name>
<gene>
    <name evidence="2" type="ORF">CAEBREN_11720</name>
</gene>
<dbReference type="InterPro" id="IPR012885">
    <property type="entry name" value="F-box_Sdz-33"/>
</dbReference>
<dbReference type="InterPro" id="IPR053222">
    <property type="entry name" value="Zygotic_Embryogenesis-Asso"/>
</dbReference>
<dbReference type="Proteomes" id="UP000008068">
    <property type="component" value="Unassembled WGS sequence"/>
</dbReference>
<evidence type="ECO:0000313" key="2">
    <source>
        <dbReference type="EMBL" id="EGT40422.1"/>
    </source>
</evidence>
<protein>
    <recommendedName>
        <fullName evidence="1">F-box domain-containing protein</fullName>
    </recommendedName>
</protein>
<dbReference type="InParanoid" id="G0MAP6"/>
<dbReference type="PANTHER" id="PTHR22899">
    <property type="entry name" value="CYCLIN-RELATED F-BOX FAMILY"/>
    <property type="match status" value="1"/>
</dbReference>
<evidence type="ECO:0000259" key="1">
    <source>
        <dbReference type="PROSITE" id="PS50181"/>
    </source>
</evidence>
<proteinExistence type="predicted"/>
<organism evidence="3">
    <name type="scientific">Caenorhabditis brenneri</name>
    <name type="common">Nematode worm</name>
    <dbReference type="NCBI Taxonomy" id="135651"/>
    <lineage>
        <taxon>Eukaryota</taxon>
        <taxon>Metazoa</taxon>
        <taxon>Ecdysozoa</taxon>
        <taxon>Nematoda</taxon>
        <taxon>Chromadorea</taxon>
        <taxon>Rhabditida</taxon>
        <taxon>Rhabditina</taxon>
        <taxon>Rhabditomorpha</taxon>
        <taxon>Rhabditoidea</taxon>
        <taxon>Rhabditidae</taxon>
        <taxon>Peloderinae</taxon>
        <taxon>Caenorhabditis</taxon>
    </lineage>
</organism>
<reference evidence="3" key="1">
    <citation type="submission" date="2011-07" db="EMBL/GenBank/DDBJ databases">
        <authorList>
            <consortium name="Caenorhabditis brenneri Sequencing and Analysis Consortium"/>
            <person name="Wilson R.K."/>
        </authorList>
    </citation>
    <scope>NUCLEOTIDE SEQUENCE [LARGE SCALE GENOMIC DNA]</scope>
    <source>
        <strain evidence="3">PB2801</strain>
    </source>
</reference>
<dbReference type="PROSITE" id="PS50181">
    <property type="entry name" value="FBOX"/>
    <property type="match status" value="1"/>
</dbReference>